<keyword evidence="2" id="KW-1185">Reference proteome</keyword>
<dbReference type="Proteomes" id="UP000316778">
    <property type="component" value="Unassembled WGS sequence"/>
</dbReference>
<organism evidence="1 2">
    <name type="scientific">Chitinophaga japonensis</name>
    <name type="common">Flexibacter japonensis</name>
    <dbReference type="NCBI Taxonomy" id="104662"/>
    <lineage>
        <taxon>Bacteria</taxon>
        <taxon>Pseudomonadati</taxon>
        <taxon>Bacteroidota</taxon>
        <taxon>Chitinophagia</taxon>
        <taxon>Chitinophagales</taxon>
        <taxon>Chitinophagaceae</taxon>
        <taxon>Chitinophaga</taxon>
    </lineage>
</organism>
<evidence type="ECO:0000313" key="2">
    <source>
        <dbReference type="Proteomes" id="UP000316778"/>
    </source>
</evidence>
<dbReference type="RefSeq" id="WP_145715490.1">
    <property type="nucleotide sequence ID" value="NZ_BAAAFY010000001.1"/>
</dbReference>
<protein>
    <submittedName>
        <fullName evidence="1">Uncharacterized protein</fullName>
    </submittedName>
</protein>
<dbReference type="PROSITE" id="PS51257">
    <property type="entry name" value="PROKAR_LIPOPROTEIN"/>
    <property type="match status" value="1"/>
</dbReference>
<dbReference type="AlphaFoldDB" id="A0A562T8L4"/>
<dbReference type="OrthoDB" id="1493382at2"/>
<evidence type="ECO:0000313" key="1">
    <source>
        <dbReference type="EMBL" id="TWI89276.1"/>
    </source>
</evidence>
<dbReference type="EMBL" id="VLLG01000003">
    <property type="protein sequence ID" value="TWI89276.1"/>
    <property type="molecule type" value="Genomic_DNA"/>
</dbReference>
<sequence>MLKQSIAMGLVTALLAVGCTKKATEQTTTHPAKGNLQTMSAPAFTYYTFGTDITEDDLLANPDDPAEEAFNKIDFAMTLGLLEIYNNHPAIMAQLVSDINGTRNKIYSLLTFANDNPTVNTIFNTIFAQRFEDFSNYTNWQDFIDQNYHYDTTYTPFVHFANIGANLDVNLQPYVAAPFEINEEKFTNFSNHIPVWIGDGNGGTKLTAVNEPMAKQIFNPLVLVSNANFGCEESIYNPIYEEPVLPPVVPMSCGLPPTQHLHEHLSQTKFKINHRYERTGQSDVTFIWVARLAYLPSNNNWADYTVTGSEGKDVHKNDIGKLIDYEFVIFTPDMFQSPGCFEIELMSLSQQLYEGYAFGVYEKDWYSTFKNVMNAKNSSGWETWKGRRKFENEWYYFNPADNNSYNFAQRNPTRHSTYTNYTKGEIRLHRWD</sequence>
<name>A0A562T8L4_CHIJA</name>
<comment type="caution">
    <text evidence="1">The sequence shown here is derived from an EMBL/GenBank/DDBJ whole genome shotgun (WGS) entry which is preliminary data.</text>
</comment>
<accession>A0A562T8L4</accession>
<gene>
    <name evidence="1" type="ORF">LX66_3371</name>
</gene>
<reference evidence="1 2" key="1">
    <citation type="journal article" date="2013" name="Stand. Genomic Sci.">
        <title>Genomic Encyclopedia of Type Strains, Phase I: The one thousand microbial genomes (KMG-I) project.</title>
        <authorList>
            <person name="Kyrpides N.C."/>
            <person name="Woyke T."/>
            <person name="Eisen J.A."/>
            <person name="Garrity G."/>
            <person name="Lilburn T.G."/>
            <person name="Beck B.J."/>
            <person name="Whitman W.B."/>
            <person name="Hugenholtz P."/>
            <person name="Klenk H.P."/>
        </authorList>
    </citation>
    <scope>NUCLEOTIDE SEQUENCE [LARGE SCALE GENOMIC DNA]</scope>
    <source>
        <strain evidence="1 2">DSM 13484</strain>
    </source>
</reference>
<proteinExistence type="predicted"/>